<feature type="transmembrane region" description="Helical" evidence="1">
    <location>
        <begin position="47"/>
        <end position="70"/>
    </location>
</feature>
<evidence type="ECO:0000313" key="2">
    <source>
        <dbReference type="EMBL" id="MFC7365318.1"/>
    </source>
</evidence>
<protein>
    <submittedName>
        <fullName evidence="2">YitT family protein</fullName>
    </submittedName>
</protein>
<sequence length="210" mass="23330">MHRTQIWRWTFFIAGQLILSLGITLTIKGPLLGIAPWDVLHVGLYRMFGLTIGTWSIMTGFFIVGSTAIYLRRWPQVGTWINMILIGLFIDFFNWMIPDIPNVIGQTAVFILGTVVMAVGLGMYVSPNIGAGPRDTLMLVLIEKTGWSVKSVRTGLEVTVALAGWLIGGPIGIGTVIIALFFGQLLQYTMPYFRELLGRLSDRPETVQIN</sequence>
<dbReference type="Pfam" id="PF19700">
    <property type="entry name" value="DUF6198"/>
    <property type="match status" value="1"/>
</dbReference>
<dbReference type="PANTHER" id="PTHR40078">
    <property type="entry name" value="INTEGRAL MEMBRANE PROTEIN-RELATED"/>
    <property type="match status" value="1"/>
</dbReference>
<dbReference type="InterPro" id="IPR038750">
    <property type="entry name" value="YczE/YyaS-like"/>
</dbReference>
<comment type="caution">
    <text evidence="2">The sequence shown here is derived from an EMBL/GenBank/DDBJ whole genome shotgun (WGS) entry which is preliminary data.</text>
</comment>
<keyword evidence="1" id="KW-0812">Transmembrane</keyword>
<feature type="transmembrane region" description="Helical" evidence="1">
    <location>
        <begin position="7"/>
        <end position="27"/>
    </location>
</feature>
<evidence type="ECO:0000256" key="1">
    <source>
        <dbReference type="SAM" id="Phobius"/>
    </source>
</evidence>
<keyword evidence="3" id="KW-1185">Reference proteome</keyword>
<keyword evidence="1" id="KW-1133">Transmembrane helix</keyword>
<dbReference type="RefSeq" id="WP_157293781.1">
    <property type="nucleotide sequence ID" value="NZ_JBHTCT010000028.1"/>
</dbReference>
<feature type="transmembrane region" description="Helical" evidence="1">
    <location>
        <begin position="160"/>
        <end position="182"/>
    </location>
</feature>
<dbReference type="Proteomes" id="UP001596483">
    <property type="component" value="Unassembled WGS sequence"/>
</dbReference>
<organism evidence="2 3">
    <name type="scientific">Bhargavaea changchunensis</name>
    <dbReference type="NCBI Taxonomy" id="2134037"/>
    <lineage>
        <taxon>Bacteria</taxon>
        <taxon>Bacillati</taxon>
        <taxon>Bacillota</taxon>
        <taxon>Bacilli</taxon>
        <taxon>Bacillales</taxon>
        <taxon>Caryophanaceae</taxon>
        <taxon>Bhargavaea</taxon>
    </lineage>
</organism>
<feature type="transmembrane region" description="Helical" evidence="1">
    <location>
        <begin position="77"/>
        <end position="97"/>
    </location>
</feature>
<feature type="transmembrane region" description="Helical" evidence="1">
    <location>
        <begin position="103"/>
        <end position="125"/>
    </location>
</feature>
<proteinExistence type="predicted"/>
<gene>
    <name evidence="2" type="ORF">ACFQQH_09340</name>
</gene>
<keyword evidence="1" id="KW-0472">Membrane</keyword>
<dbReference type="PANTHER" id="PTHR40078:SF1">
    <property type="entry name" value="INTEGRAL MEMBRANE PROTEIN"/>
    <property type="match status" value="1"/>
</dbReference>
<evidence type="ECO:0000313" key="3">
    <source>
        <dbReference type="Proteomes" id="UP001596483"/>
    </source>
</evidence>
<name>A0ABW2NGP5_9BACL</name>
<accession>A0ABW2NGP5</accession>
<reference evidence="3" key="1">
    <citation type="journal article" date="2019" name="Int. J. Syst. Evol. Microbiol.">
        <title>The Global Catalogue of Microorganisms (GCM) 10K type strain sequencing project: providing services to taxonomists for standard genome sequencing and annotation.</title>
        <authorList>
            <consortium name="The Broad Institute Genomics Platform"/>
            <consortium name="The Broad Institute Genome Sequencing Center for Infectious Disease"/>
            <person name="Wu L."/>
            <person name="Ma J."/>
        </authorList>
    </citation>
    <scope>NUCLEOTIDE SEQUENCE [LARGE SCALE GENOMIC DNA]</scope>
    <source>
        <strain evidence="3">JCM 4738</strain>
    </source>
</reference>
<dbReference type="EMBL" id="JBHTCT010000028">
    <property type="protein sequence ID" value="MFC7365318.1"/>
    <property type="molecule type" value="Genomic_DNA"/>
</dbReference>